<dbReference type="InterPro" id="IPR002921">
    <property type="entry name" value="Fungal_lipase-type"/>
</dbReference>
<dbReference type="PANTHER" id="PTHR45856">
    <property type="entry name" value="ALPHA/BETA-HYDROLASES SUPERFAMILY PROTEIN"/>
    <property type="match status" value="1"/>
</dbReference>
<dbReference type="HOGENOM" id="CLU_038588_0_0_1"/>
<evidence type="ECO:0000313" key="7">
    <source>
        <dbReference type="Proteomes" id="UP000030669"/>
    </source>
</evidence>
<dbReference type="eggNOG" id="KOG4569">
    <property type="taxonomic scope" value="Eukaryota"/>
</dbReference>
<dbReference type="Gene3D" id="3.40.50.1820">
    <property type="entry name" value="alpha/beta hydrolase"/>
    <property type="match status" value="1"/>
</dbReference>
<dbReference type="Pfam" id="PF01764">
    <property type="entry name" value="Lipase_3"/>
    <property type="match status" value="1"/>
</dbReference>
<accession>S7QMK3</accession>
<keyword evidence="1" id="KW-1015">Disulfide bond</keyword>
<gene>
    <name evidence="6" type="ORF">GLOTRDRAFT_30715</name>
</gene>
<dbReference type="OrthoDB" id="426718at2759"/>
<evidence type="ECO:0000256" key="3">
    <source>
        <dbReference type="ARBA" id="ARBA00047591"/>
    </source>
</evidence>
<dbReference type="RefSeq" id="XP_007860212.1">
    <property type="nucleotide sequence ID" value="XM_007862021.1"/>
</dbReference>
<sequence length="373" mass="42794">MRIFSKDVLELSPAQKHLYATETQTNFRLIAKLTATRSRRILSSDDLASPELQTELAELSQFIELSYNVMPVEDVYRHIDVLSRPNFPLETCNAVRESKFLKSFLGKVADLHAFTAHRPAKRQLILAISGTCNLKQVYYDLHAFRTTYPYGKGCSVHAGFWSLYMGIKELALDSIRSAMREHGKDIDEIVIVAHSMGAAVGYLLALDLLLHERELLSSVLKLAFFGAPRVGNTHLAELWCDTVRESDRQYGRPVKEYFVKGYNDGVPSLPPYKLGYRHLTETPLYFSGGRLYHIPPSEREHGLFDVSPDSQDLRTSALYPKGGHNYYNDRDLERSTRRLAWLYENMNKTSDWEEQYYKAMIEPEEAWKSKAPK</sequence>
<evidence type="ECO:0000256" key="2">
    <source>
        <dbReference type="ARBA" id="ARBA00043996"/>
    </source>
</evidence>
<dbReference type="Proteomes" id="UP000030669">
    <property type="component" value="Unassembled WGS sequence"/>
</dbReference>
<dbReference type="OMA" id="YNGRDME"/>
<dbReference type="GO" id="GO:0016787">
    <property type="term" value="F:hydrolase activity"/>
    <property type="evidence" value="ECO:0007669"/>
    <property type="project" value="UniProtKB-KW"/>
</dbReference>
<dbReference type="KEGG" id="gtr:GLOTRDRAFT_30715"/>
<keyword evidence="6" id="KW-0378">Hydrolase</keyword>
<protein>
    <submittedName>
        <fullName evidence="6">Alpha/beta-hydrolase</fullName>
    </submittedName>
</protein>
<dbReference type="PANTHER" id="PTHR45856:SF25">
    <property type="entry name" value="FUNGAL LIPASE-LIKE DOMAIN-CONTAINING PROTEIN"/>
    <property type="match status" value="1"/>
</dbReference>
<organism evidence="6 7">
    <name type="scientific">Gloeophyllum trabeum (strain ATCC 11539 / FP-39264 / Madison 617)</name>
    <name type="common">Brown rot fungus</name>
    <dbReference type="NCBI Taxonomy" id="670483"/>
    <lineage>
        <taxon>Eukaryota</taxon>
        <taxon>Fungi</taxon>
        <taxon>Dikarya</taxon>
        <taxon>Basidiomycota</taxon>
        <taxon>Agaricomycotina</taxon>
        <taxon>Agaricomycetes</taxon>
        <taxon>Gloeophyllales</taxon>
        <taxon>Gloeophyllaceae</taxon>
        <taxon>Gloeophyllum</taxon>
    </lineage>
</organism>
<keyword evidence="7" id="KW-1185">Reference proteome</keyword>
<feature type="domain" description="Fungal lipase-type" evidence="5">
    <location>
        <begin position="126"/>
        <end position="271"/>
    </location>
</feature>
<reference evidence="6 7" key="1">
    <citation type="journal article" date="2012" name="Science">
        <title>The Paleozoic origin of enzymatic lignin decomposition reconstructed from 31 fungal genomes.</title>
        <authorList>
            <person name="Floudas D."/>
            <person name="Binder M."/>
            <person name="Riley R."/>
            <person name="Barry K."/>
            <person name="Blanchette R.A."/>
            <person name="Henrissat B."/>
            <person name="Martinez A.T."/>
            <person name="Otillar R."/>
            <person name="Spatafora J.W."/>
            <person name="Yadav J.S."/>
            <person name="Aerts A."/>
            <person name="Benoit I."/>
            <person name="Boyd A."/>
            <person name="Carlson A."/>
            <person name="Copeland A."/>
            <person name="Coutinho P.M."/>
            <person name="de Vries R.P."/>
            <person name="Ferreira P."/>
            <person name="Findley K."/>
            <person name="Foster B."/>
            <person name="Gaskell J."/>
            <person name="Glotzer D."/>
            <person name="Gorecki P."/>
            <person name="Heitman J."/>
            <person name="Hesse C."/>
            <person name="Hori C."/>
            <person name="Igarashi K."/>
            <person name="Jurgens J.A."/>
            <person name="Kallen N."/>
            <person name="Kersten P."/>
            <person name="Kohler A."/>
            <person name="Kuees U."/>
            <person name="Kumar T.K.A."/>
            <person name="Kuo A."/>
            <person name="LaButti K."/>
            <person name="Larrondo L.F."/>
            <person name="Lindquist E."/>
            <person name="Ling A."/>
            <person name="Lombard V."/>
            <person name="Lucas S."/>
            <person name="Lundell T."/>
            <person name="Martin R."/>
            <person name="McLaughlin D.J."/>
            <person name="Morgenstern I."/>
            <person name="Morin E."/>
            <person name="Murat C."/>
            <person name="Nagy L.G."/>
            <person name="Nolan M."/>
            <person name="Ohm R.A."/>
            <person name="Patyshakuliyeva A."/>
            <person name="Rokas A."/>
            <person name="Ruiz-Duenas F.J."/>
            <person name="Sabat G."/>
            <person name="Salamov A."/>
            <person name="Samejima M."/>
            <person name="Schmutz J."/>
            <person name="Slot J.C."/>
            <person name="St John F."/>
            <person name="Stenlid J."/>
            <person name="Sun H."/>
            <person name="Sun S."/>
            <person name="Syed K."/>
            <person name="Tsang A."/>
            <person name="Wiebenga A."/>
            <person name="Young D."/>
            <person name="Pisabarro A."/>
            <person name="Eastwood D.C."/>
            <person name="Martin F."/>
            <person name="Cullen D."/>
            <person name="Grigoriev I.V."/>
            <person name="Hibbett D.S."/>
        </authorList>
    </citation>
    <scope>NUCLEOTIDE SEQUENCE [LARGE SCALE GENOMIC DNA]</scope>
    <source>
        <strain evidence="6 7">ATCC 11539</strain>
    </source>
</reference>
<dbReference type="SUPFAM" id="SSF53474">
    <property type="entry name" value="alpha/beta-Hydrolases"/>
    <property type="match status" value="1"/>
</dbReference>
<comment type="catalytic activity">
    <reaction evidence="4">
        <text>a monoacylglycerol + H2O = glycerol + a fatty acid + H(+)</text>
        <dbReference type="Rhea" id="RHEA:15245"/>
        <dbReference type="ChEBI" id="CHEBI:15377"/>
        <dbReference type="ChEBI" id="CHEBI:15378"/>
        <dbReference type="ChEBI" id="CHEBI:17408"/>
        <dbReference type="ChEBI" id="CHEBI:17754"/>
        <dbReference type="ChEBI" id="CHEBI:28868"/>
    </reaction>
</comment>
<dbReference type="InterPro" id="IPR051218">
    <property type="entry name" value="Sec_MonoDiacylglyc_Lipase"/>
</dbReference>
<dbReference type="CDD" id="cd00519">
    <property type="entry name" value="Lipase_3"/>
    <property type="match status" value="1"/>
</dbReference>
<dbReference type="GO" id="GO:0006629">
    <property type="term" value="P:lipid metabolic process"/>
    <property type="evidence" value="ECO:0007669"/>
    <property type="project" value="InterPro"/>
</dbReference>
<comment type="catalytic activity">
    <reaction evidence="3">
        <text>a diacylglycerol + H2O = a monoacylglycerol + a fatty acid + H(+)</text>
        <dbReference type="Rhea" id="RHEA:32731"/>
        <dbReference type="ChEBI" id="CHEBI:15377"/>
        <dbReference type="ChEBI" id="CHEBI:15378"/>
        <dbReference type="ChEBI" id="CHEBI:17408"/>
        <dbReference type="ChEBI" id="CHEBI:18035"/>
        <dbReference type="ChEBI" id="CHEBI:28868"/>
    </reaction>
</comment>
<dbReference type="InterPro" id="IPR029058">
    <property type="entry name" value="AB_hydrolase_fold"/>
</dbReference>
<comment type="similarity">
    <text evidence="2">Belongs to the AB hydrolase superfamily. Lipase family. Class 3 subfamily.</text>
</comment>
<dbReference type="AlphaFoldDB" id="S7QMK3"/>
<dbReference type="GeneID" id="19305350"/>
<proteinExistence type="inferred from homology"/>
<evidence type="ECO:0000313" key="6">
    <source>
        <dbReference type="EMBL" id="EPQ60796.1"/>
    </source>
</evidence>
<name>S7QMK3_GLOTA</name>
<evidence type="ECO:0000256" key="1">
    <source>
        <dbReference type="ARBA" id="ARBA00023157"/>
    </source>
</evidence>
<evidence type="ECO:0000259" key="5">
    <source>
        <dbReference type="Pfam" id="PF01764"/>
    </source>
</evidence>
<evidence type="ECO:0000256" key="4">
    <source>
        <dbReference type="ARBA" id="ARBA00048461"/>
    </source>
</evidence>
<dbReference type="EMBL" id="KB469296">
    <property type="protein sequence ID" value="EPQ60796.1"/>
    <property type="molecule type" value="Genomic_DNA"/>
</dbReference>